<dbReference type="InterPro" id="IPR032812">
    <property type="entry name" value="SbsA_Ig"/>
</dbReference>
<proteinExistence type="predicted"/>
<name>A0ABQ1TVG3_9BACT</name>
<feature type="domain" description="SbsA Ig-like" evidence="3">
    <location>
        <begin position="26"/>
        <end position="127"/>
    </location>
</feature>
<dbReference type="InterPro" id="IPR013784">
    <property type="entry name" value="Carb-bd-like_fold"/>
</dbReference>
<gene>
    <name evidence="4" type="ORF">GCM10011383_12350</name>
</gene>
<reference evidence="5" key="1">
    <citation type="journal article" date="2019" name="Int. J. Syst. Evol. Microbiol.">
        <title>The Global Catalogue of Microorganisms (GCM) 10K type strain sequencing project: providing services to taxonomists for standard genome sequencing and annotation.</title>
        <authorList>
            <consortium name="The Broad Institute Genomics Platform"/>
            <consortium name="The Broad Institute Genome Sequencing Center for Infectious Disease"/>
            <person name="Wu L."/>
            <person name="Ma J."/>
        </authorList>
    </citation>
    <scope>NUCLEOTIDE SEQUENCE [LARGE SCALE GENOMIC DNA]</scope>
    <source>
        <strain evidence="5">CGMCC 1.15197</strain>
    </source>
</reference>
<dbReference type="SUPFAM" id="SSF117074">
    <property type="entry name" value="Hypothetical protein PA1324"/>
    <property type="match status" value="1"/>
</dbReference>
<dbReference type="Pfam" id="PF13205">
    <property type="entry name" value="Big_5"/>
    <property type="match status" value="1"/>
</dbReference>
<sequence length="535" mass="58414">MLSVLSGVALLSGCAAISSPQGGPRDKEAPKLTNSIPANGARNVTSRSIRLEFSETVQLKDLQKNLVVAPVISDSNRYKMRQERTALTLTYEKPLAPNTTYSFNFGNAITDITESNVVANPIVAFSTGAELDSGKVNGRVTDLLMAKPAGEVAVMLYPEQDTANIRRGRPYYLTHTDKQGRYAFRYLKEGSYRLFALADKNQNNRYNEGEKIAYLPDLITVQAGLDSVHLIMTRPDARGPLATSQTPGPVQFRVGFNEGLTQANLAPLASPTTAPAGLNDAVQLAEGGKTVVLYKTSALSEGRYVLAATDSVGNSSRDTLNVRFPGTPPPRRGAAYTVEGNPKEINAQGQLRIQFVDPVRLIADKPFGTLVEDSVRRRPLRIPADAVLSPDRTQLTISPNTKAKNTIIVQLDSTVLTAVTDRPLRLRPIRLRITEQSSTGSLAGTIDTKYPKFQLQVINNEFQPVAVLNNPKGTFRFDNLAPGTYRLRVLVDADGDGTWRSGDPNLKRPAEPVYFGPTIPPVRANWEQEGIKLKF</sequence>
<dbReference type="EMBL" id="BMHT01000002">
    <property type="protein sequence ID" value="GGF02961.1"/>
    <property type="molecule type" value="Genomic_DNA"/>
</dbReference>
<dbReference type="SUPFAM" id="SSF49452">
    <property type="entry name" value="Starch-binding domain-like"/>
    <property type="match status" value="1"/>
</dbReference>
<protein>
    <recommendedName>
        <fullName evidence="3">SbsA Ig-like domain-containing protein</fullName>
    </recommendedName>
</protein>
<evidence type="ECO:0000313" key="5">
    <source>
        <dbReference type="Proteomes" id="UP000632273"/>
    </source>
</evidence>
<evidence type="ECO:0000256" key="1">
    <source>
        <dbReference type="ARBA" id="ARBA00022729"/>
    </source>
</evidence>
<evidence type="ECO:0000256" key="2">
    <source>
        <dbReference type="SAM" id="MobiDB-lite"/>
    </source>
</evidence>
<keyword evidence="5" id="KW-1185">Reference proteome</keyword>
<keyword evidence="1" id="KW-0732">Signal</keyword>
<feature type="region of interest" description="Disordered" evidence="2">
    <location>
        <begin position="18"/>
        <end position="39"/>
    </location>
</feature>
<organism evidence="4 5">
    <name type="scientific">Hymenobacter cavernae</name>
    <dbReference type="NCBI Taxonomy" id="2044852"/>
    <lineage>
        <taxon>Bacteria</taxon>
        <taxon>Pseudomonadati</taxon>
        <taxon>Bacteroidota</taxon>
        <taxon>Cytophagia</taxon>
        <taxon>Cytophagales</taxon>
        <taxon>Hymenobacteraceae</taxon>
        <taxon>Hymenobacter</taxon>
    </lineage>
</organism>
<comment type="caution">
    <text evidence="4">The sequence shown here is derived from an EMBL/GenBank/DDBJ whole genome shotgun (WGS) entry which is preliminary data.</text>
</comment>
<accession>A0ABQ1TVG3</accession>
<evidence type="ECO:0000259" key="3">
    <source>
        <dbReference type="Pfam" id="PF13205"/>
    </source>
</evidence>
<dbReference type="Proteomes" id="UP000632273">
    <property type="component" value="Unassembled WGS sequence"/>
</dbReference>
<evidence type="ECO:0000313" key="4">
    <source>
        <dbReference type="EMBL" id="GGF02961.1"/>
    </source>
</evidence>